<dbReference type="Proteomes" id="UP000304953">
    <property type="component" value="Unassembled WGS sequence"/>
</dbReference>
<name>A0AC61RQJ8_9FIRM</name>
<gene>
    <name evidence="1" type="ORF">E5329_21440</name>
</gene>
<organism evidence="1 2">
    <name type="scientific">Petralouisia muris</name>
    <dbReference type="NCBI Taxonomy" id="3032872"/>
    <lineage>
        <taxon>Bacteria</taxon>
        <taxon>Bacillati</taxon>
        <taxon>Bacillota</taxon>
        <taxon>Clostridia</taxon>
        <taxon>Lachnospirales</taxon>
        <taxon>Lachnospiraceae</taxon>
        <taxon>Petralouisia</taxon>
    </lineage>
</organism>
<dbReference type="EMBL" id="SRYA01000060">
    <property type="protein sequence ID" value="TGY91358.1"/>
    <property type="molecule type" value="Genomic_DNA"/>
</dbReference>
<accession>A0AC61RQJ8</accession>
<evidence type="ECO:0000313" key="1">
    <source>
        <dbReference type="EMBL" id="TGY91358.1"/>
    </source>
</evidence>
<keyword evidence="2" id="KW-1185">Reference proteome</keyword>
<protein>
    <submittedName>
        <fullName evidence="1">Uncharacterized protein</fullName>
    </submittedName>
</protein>
<comment type="caution">
    <text evidence="1">The sequence shown here is derived from an EMBL/GenBank/DDBJ whole genome shotgun (WGS) entry which is preliminary data.</text>
</comment>
<evidence type="ECO:0000313" key="2">
    <source>
        <dbReference type="Proteomes" id="UP000304953"/>
    </source>
</evidence>
<reference evidence="1" key="1">
    <citation type="submission" date="2019-04" db="EMBL/GenBank/DDBJ databases">
        <title>Microbes associate with the intestines of laboratory mice.</title>
        <authorList>
            <person name="Navarre W."/>
            <person name="Wong E."/>
            <person name="Huang K."/>
            <person name="Tropini C."/>
            <person name="Ng K."/>
            <person name="Yu B."/>
        </authorList>
    </citation>
    <scope>NUCLEOTIDE SEQUENCE</scope>
    <source>
        <strain evidence="1">NM01_1-7b</strain>
    </source>
</reference>
<sequence length="278" mass="31092">MDINNLQRTLPQSYHVDAGRIRERLQQADKGIAAGKWQGDSVDISGEGRRALRKKMSAAKRMEPSGDIGRLSPINSGAYGMMNDFEKVMSELGGGSVSDEFVTKEYSQEDVDALKARFEEKEGIKTDTFDSYVNKMASAYQLLKDRIEEKYAASGGGKEYYTAEDGSTQELTKEKELEMLDKAYETHSRFMATNTQIWSELQGFKAQTVYHSGGSEKEAAAVKEQAYHAFMDAVSEKNGGRLKQEKGSLNQFRLDLGISPSARNTLNGIWDYYANLKH</sequence>
<proteinExistence type="predicted"/>